<comment type="caution">
    <text evidence="2">The sequence shown here is derived from an EMBL/GenBank/DDBJ whole genome shotgun (WGS) entry which is preliminary data.</text>
</comment>
<accession>A0A3E2BL01</accession>
<keyword evidence="1" id="KW-1133">Transmembrane helix</keyword>
<evidence type="ECO:0000313" key="2">
    <source>
        <dbReference type="EMBL" id="RFT15286.1"/>
    </source>
</evidence>
<protein>
    <submittedName>
        <fullName evidence="2">Uncharacterized protein</fullName>
    </submittedName>
</protein>
<keyword evidence="1" id="KW-0472">Membrane</keyword>
<feature type="transmembrane region" description="Helical" evidence="1">
    <location>
        <begin position="90"/>
        <end position="114"/>
    </location>
</feature>
<feature type="transmembrane region" description="Helical" evidence="1">
    <location>
        <begin position="134"/>
        <end position="156"/>
    </location>
</feature>
<organism evidence="2 3">
    <name type="scientific">Candidatus Saccharicenans subterraneus</name>
    <dbReference type="NCBI Taxonomy" id="2508984"/>
    <lineage>
        <taxon>Bacteria</taxon>
        <taxon>Candidatus Aminicenantota</taxon>
        <taxon>Candidatus Aminicenantia</taxon>
        <taxon>Candidatus Aminicenantales</taxon>
        <taxon>Candidatus Saccharicenantaceae</taxon>
        <taxon>Candidatus Saccharicenans</taxon>
    </lineage>
</organism>
<keyword evidence="1" id="KW-0812">Transmembrane</keyword>
<proteinExistence type="predicted"/>
<dbReference type="Pfam" id="PF04306">
    <property type="entry name" value="DUF456"/>
    <property type="match status" value="1"/>
</dbReference>
<dbReference type="EMBL" id="QUAH01000010">
    <property type="protein sequence ID" value="RFT15286.1"/>
    <property type="molecule type" value="Genomic_DNA"/>
</dbReference>
<dbReference type="PANTHER" id="PTHR39165:SF1">
    <property type="entry name" value="DUF456 DOMAIN-CONTAINING PROTEIN"/>
    <property type="match status" value="1"/>
</dbReference>
<name>A0A3E2BL01_9BACT</name>
<dbReference type="PANTHER" id="PTHR39165">
    <property type="entry name" value="IG HYPOTHETICAL 17883"/>
    <property type="match status" value="1"/>
</dbReference>
<dbReference type="InterPro" id="IPR007403">
    <property type="entry name" value="DUF456"/>
</dbReference>
<sequence>MLNVILIIAGAILQLLGLAGCVLPVLAGPPLNFVGLLLLGLARGWKMFSPSLWLILVGITLITVILDYLLPIGGARKYGSTKWGTWGAFLGMLVGVFFFPPVGLIIGAFLGAVVGELLAGKENREALRAGWGVFIGYFVSMLLKLVASGVMTFFFIRTLVK</sequence>
<feature type="transmembrane region" description="Helical" evidence="1">
    <location>
        <begin position="51"/>
        <end position="70"/>
    </location>
</feature>
<reference evidence="2 3" key="1">
    <citation type="submission" date="2018-08" db="EMBL/GenBank/DDBJ databases">
        <title>Genome analysis of the thermophilic bacterium of the candidate phylum Aminicenantes from deep subsurface aquifer revealed its physiology and ecological role.</title>
        <authorList>
            <person name="Kadnikov V.V."/>
            <person name="Mardanov A.V."/>
            <person name="Beletsky A.V."/>
            <person name="Karnachuk O.V."/>
            <person name="Ravin N.V."/>
        </authorList>
    </citation>
    <scope>NUCLEOTIDE SEQUENCE [LARGE SCALE GENOMIC DNA]</scope>
    <source>
        <strain evidence="2">BY38</strain>
    </source>
</reference>
<evidence type="ECO:0000313" key="3">
    <source>
        <dbReference type="Proteomes" id="UP000257323"/>
    </source>
</evidence>
<dbReference type="Proteomes" id="UP000257323">
    <property type="component" value="Unassembled WGS sequence"/>
</dbReference>
<dbReference type="AlphaFoldDB" id="A0A3E2BL01"/>
<gene>
    <name evidence="2" type="ORF">OP8BY_0395</name>
</gene>
<evidence type="ECO:0000256" key="1">
    <source>
        <dbReference type="SAM" id="Phobius"/>
    </source>
</evidence>